<dbReference type="InterPro" id="IPR017871">
    <property type="entry name" value="ABC_transporter-like_CS"/>
</dbReference>
<dbReference type="InterPro" id="IPR027417">
    <property type="entry name" value="P-loop_NTPase"/>
</dbReference>
<evidence type="ECO:0000256" key="1">
    <source>
        <dbReference type="ARBA" id="ARBA00022741"/>
    </source>
</evidence>
<dbReference type="RefSeq" id="WP_344228608.1">
    <property type="nucleotide sequence ID" value="NZ_BAAALH010000002.1"/>
</dbReference>
<evidence type="ECO:0000313" key="4">
    <source>
        <dbReference type="EMBL" id="MFC4429313.1"/>
    </source>
</evidence>
<dbReference type="GO" id="GO:0005524">
    <property type="term" value="F:ATP binding"/>
    <property type="evidence" value="ECO:0007669"/>
    <property type="project" value="UniProtKB-KW"/>
</dbReference>
<organism evidence="4 5">
    <name type="scientific">Citricoccus alkalitolerans</name>
    <dbReference type="NCBI Taxonomy" id="246603"/>
    <lineage>
        <taxon>Bacteria</taxon>
        <taxon>Bacillati</taxon>
        <taxon>Actinomycetota</taxon>
        <taxon>Actinomycetes</taxon>
        <taxon>Micrococcales</taxon>
        <taxon>Micrococcaceae</taxon>
        <taxon>Citricoccus</taxon>
    </lineage>
</organism>
<dbReference type="PROSITE" id="PS00211">
    <property type="entry name" value="ABC_TRANSPORTER_1"/>
    <property type="match status" value="1"/>
</dbReference>
<keyword evidence="5" id="KW-1185">Reference proteome</keyword>
<dbReference type="Gene3D" id="3.40.50.300">
    <property type="entry name" value="P-loop containing nucleotide triphosphate hydrolases"/>
    <property type="match status" value="1"/>
</dbReference>
<comment type="caution">
    <text evidence="4">The sequence shown here is derived from an EMBL/GenBank/DDBJ whole genome shotgun (WGS) entry which is preliminary data.</text>
</comment>
<dbReference type="InterPro" id="IPR003593">
    <property type="entry name" value="AAA+_ATPase"/>
</dbReference>
<keyword evidence="2 4" id="KW-0067">ATP-binding</keyword>
<dbReference type="InterPro" id="IPR003439">
    <property type="entry name" value="ABC_transporter-like_ATP-bd"/>
</dbReference>
<dbReference type="PANTHER" id="PTHR24220:SF659">
    <property type="entry name" value="TRANSPORTER, PUTATIVE-RELATED"/>
    <property type="match status" value="1"/>
</dbReference>
<evidence type="ECO:0000259" key="3">
    <source>
        <dbReference type="PROSITE" id="PS50893"/>
    </source>
</evidence>
<gene>
    <name evidence="4" type="ORF">ACFO0K_06445</name>
</gene>
<evidence type="ECO:0000313" key="5">
    <source>
        <dbReference type="Proteomes" id="UP001595965"/>
    </source>
</evidence>
<name>A0ABV8Y0C6_9MICC</name>
<dbReference type="Pfam" id="PF00005">
    <property type="entry name" value="ABC_tran"/>
    <property type="match status" value="1"/>
</dbReference>
<dbReference type="PROSITE" id="PS50893">
    <property type="entry name" value="ABC_TRANSPORTER_2"/>
    <property type="match status" value="1"/>
</dbReference>
<proteinExistence type="predicted"/>
<dbReference type="InterPro" id="IPR015854">
    <property type="entry name" value="ABC_transpr_LolD-like"/>
</dbReference>
<dbReference type="SUPFAM" id="SSF52540">
    <property type="entry name" value="P-loop containing nucleoside triphosphate hydrolases"/>
    <property type="match status" value="1"/>
</dbReference>
<protein>
    <submittedName>
        <fullName evidence="4">Phosphonate ABC transporter ATP-binding protein</fullName>
    </submittedName>
</protein>
<evidence type="ECO:0000256" key="2">
    <source>
        <dbReference type="ARBA" id="ARBA00022840"/>
    </source>
</evidence>
<dbReference type="PANTHER" id="PTHR24220">
    <property type="entry name" value="IMPORT ATP-BINDING PROTEIN"/>
    <property type="match status" value="1"/>
</dbReference>
<dbReference type="Proteomes" id="UP001595965">
    <property type="component" value="Unassembled WGS sequence"/>
</dbReference>
<dbReference type="SMART" id="SM00382">
    <property type="entry name" value="AAA"/>
    <property type="match status" value="1"/>
</dbReference>
<dbReference type="EMBL" id="JBHSEN010000001">
    <property type="protein sequence ID" value="MFC4429313.1"/>
    <property type="molecule type" value="Genomic_DNA"/>
</dbReference>
<sequence length="265" mass="28437">MPDPRTEPTPAVSLQGLTVAYGGHGAHGGRPALDGITLRIQPGERVALVGPSGAGKSTLLGLCNGTVTPTSGRAQVLGTDPARASSRGLRALRSRIGSVHQHLNLVGPLRVVHNVNAGHLGSWGRWRALRSLVRPLQVDEARGALARVGIAGHLHQRTDRLSGGEQQRVALARVLVQDPDLVLADEPVSSLDPTRADEVMGLLCGVLSRDRPRRTLLVSLHDFDLAVRHCDRVVGLRQGRVVLDLPAADVDQQARERLYELESER</sequence>
<reference evidence="5" key="1">
    <citation type="journal article" date="2019" name="Int. J. Syst. Evol. Microbiol.">
        <title>The Global Catalogue of Microorganisms (GCM) 10K type strain sequencing project: providing services to taxonomists for standard genome sequencing and annotation.</title>
        <authorList>
            <consortium name="The Broad Institute Genomics Platform"/>
            <consortium name="The Broad Institute Genome Sequencing Center for Infectious Disease"/>
            <person name="Wu L."/>
            <person name="Ma J."/>
        </authorList>
    </citation>
    <scope>NUCLEOTIDE SEQUENCE [LARGE SCALE GENOMIC DNA]</scope>
    <source>
        <strain evidence="5">CGMCC 1.12125</strain>
    </source>
</reference>
<feature type="domain" description="ABC transporter" evidence="3">
    <location>
        <begin position="12"/>
        <end position="263"/>
    </location>
</feature>
<keyword evidence="1" id="KW-0547">Nucleotide-binding</keyword>
<accession>A0ABV8Y0C6</accession>